<protein>
    <submittedName>
        <fullName evidence="1">Uncharacterized protein</fullName>
    </submittedName>
</protein>
<evidence type="ECO:0000313" key="1">
    <source>
        <dbReference type="EMBL" id="TCW35560.1"/>
    </source>
</evidence>
<comment type="caution">
    <text evidence="1">The sequence shown here is derived from an EMBL/GenBank/DDBJ whole genome shotgun (WGS) entry which is preliminary data.</text>
</comment>
<dbReference type="AlphaFoldDB" id="A0A4V2W9J0"/>
<proteinExistence type="predicted"/>
<dbReference type="RefSeq" id="WP_123140596.1">
    <property type="nucleotide sequence ID" value="NZ_NRRH01000009.1"/>
</dbReference>
<gene>
    <name evidence="1" type="ORF">EDC29_106128</name>
</gene>
<evidence type="ECO:0000313" key="2">
    <source>
        <dbReference type="Proteomes" id="UP000295247"/>
    </source>
</evidence>
<sequence length="98" mass="10886">MTDPSLGNCWHCGSPLTRLDYAREGRCPNCERATHCCRNCRHHAPGRANDCIEPIAEPVTDKVRANFCELFEPRHQTGAAAPADQAETLRQAAEALFH</sequence>
<name>A0A4V2W9J0_MARGR</name>
<organism evidence="1 2">
    <name type="scientific">Marichromatium gracile</name>
    <name type="common">Chromatium gracile</name>
    <dbReference type="NCBI Taxonomy" id="1048"/>
    <lineage>
        <taxon>Bacteria</taxon>
        <taxon>Pseudomonadati</taxon>
        <taxon>Pseudomonadota</taxon>
        <taxon>Gammaproteobacteria</taxon>
        <taxon>Chromatiales</taxon>
        <taxon>Chromatiaceae</taxon>
        <taxon>Marichromatium</taxon>
    </lineage>
</organism>
<dbReference type="Proteomes" id="UP000295247">
    <property type="component" value="Unassembled WGS sequence"/>
</dbReference>
<dbReference type="EMBL" id="SMDC01000006">
    <property type="protein sequence ID" value="TCW35560.1"/>
    <property type="molecule type" value="Genomic_DNA"/>
</dbReference>
<accession>A0A4V2W9J0</accession>
<reference evidence="1 2" key="1">
    <citation type="submission" date="2019-03" db="EMBL/GenBank/DDBJ databases">
        <title>Genomic Encyclopedia of Type Strains, Phase IV (KMG-IV): sequencing the most valuable type-strain genomes for metagenomic binning, comparative biology and taxonomic classification.</title>
        <authorList>
            <person name="Goeker M."/>
        </authorList>
    </citation>
    <scope>NUCLEOTIDE SEQUENCE [LARGE SCALE GENOMIC DNA]</scope>
    <source>
        <strain evidence="1 2">DSM 203</strain>
    </source>
</reference>